<dbReference type="Proteomes" id="UP001477870">
    <property type="component" value="Unassembled WGS sequence"/>
</dbReference>
<feature type="region of interest" description="Disordered" evidence="1">
    <location>
        <begin position="81"/>
        <end position="117"/>
    </location>
</feature>
<evidence type="ECO:0000313" key="2">
    <source>
        <dbReference type="EMBL" id="MEM5501852.1"/>
    </source>
</evidence>
<evidence type="ECO:0000256" key="1">
    <source>
        <dbReference type="SAM" id="MobiDB-lite"/>
    </source>
</evidence>
<dbReference type="RefSeq" id="WP_342848275.1">
    <property type="nucleotide sequence ID" value="NZ_JBBMQO010000005.1"/>
</dbReference>
<dbReference type="EMBL" id="JBBMQO010000005">
    <property type="protein sequence ID" value="MEM5501852.1"/>
    <property type="molecule type" value="Genomic_DNA"/>
</dbReference>
<comment type="caution">
    <text evidence="2">The sequence shown here is derived from an EMBL/GenBank/DDBJ whole genome shotgun (WGS) entry which is preliminary data.</text>
</comment>
<protein>
    <submittedName>
        <fullName evidence="2">Uncharacterized protein</fullName>
    </submittedName>
</protein>
<name>A0ABU9T6W3_9HYPH</name>
<gene>
    <name evidence="2" type="ORF">WNY59_09645</name>
</gene>
<proteinExistence type="predicted"/>
<sequence>MTNEAIPSVPAIKSRMITEARPVAYWIDQFSANGIRVSARRIKELAREHKCFCPFTEPMLLLPEHVDQLFAEALKCRSNSISEEKHGGSKGASMNSPKANTIAKAREKLKKRMRELS</sequence>
<feature type="compositionally biased region" description="Basic residues" evidence="1">
    <location>
        <begin position="107"/>
        <end position="117"/>
    </location>
</feature>
<keyword evidence="3" id="KW-1185">Reference proteome</keyword>
<accession>A0ABU9T6W3</accession>
<organism evidence="2 3">
    <name type="scientific">Ahrensia kielensis</name>
    <dbReference type="NCBI Taxonomy" id="76980"/>
    <lineage>
        <taxon>Bacteria</taxon>
        <taxon>Pseudomonadati</taxon>
        <taxon>Pseudomonadota</taxon>
        <taxon>Alphaproteobacteria</taxon>
        <taxon>Hyphomicrobiales</taxon>
        <taxon>Ahrensiaceae</taxon>
        <taxon>Ahrensia</taxon>
    </lineage>
</organism>
<reference evidence="2 3" key="1">
    <citation type="submission" date="2024-03" db="EMBL/GenBank/DDBJ databases">
        <title>Community enrichment and isolation of bacterial strains for fucoidan degradation.</title>
        <authorList>
            <person name="Sichert A."/>
        </authorList>
    </citation>
    <scope>NUCLEOTIDE SEQUENCE [LARGE SCALE GENOMIC DNA]</scope>
    <source>
        <strain evidence="2 3">AS62</strain>
    </source>
</reference>
<evidence type="ECO:0000313" key="3">
    <source>
        <dbReference type="Proteomes" id="UP001477870"/>
    </source>
</evidence>